<keyword evidence="5" id="KW-1064">Adaptive immunity</keyword>
<dbReference type="InterPro" id="IPR003599">
    <property type="entry name" value="Ig_sub"/>
</dbReference>
<feature type="region of interest" description="Disordered" evidence="11">
    <location>
        <begin position="123"/>
        <end position="146"/>
    </location>
</feature>
<dbReference type="InterPro" id="IPR007110">
    <property type="entry name" value="Ig-like_dom"/>
</dbReference>
<evidence type="ECO:0000256" key="10">
    <source>
        <dbReference type="ARBA" id="ARBA00043266"/>
    </source>
</evidence>
<dbReference type="GeneTree" id="ENSGT00940000163507"/>
<organism evidence="14 15">
    <name type="scientific">Ornithorhynchus anatinus</name>
    <name type="common">Duckbill platypus</name>
    <dbReference type="NCBI Taxonomy" id="9258"/>
    <lineage>
        <taxon>Eukaryota</taxon>
        <taxon>Metazoa</taxon>
        <taxon>Chordata</taxon>
        <taxon>Craniata</taxon>
        <taxon>Vertebrata</taxon>
        <taxon>Euteleostomi</taxon>
        <taxon>Mammalia</taxon>
        <taxon>Monotremata</taxon>
        <taxon>Ornithorhynchidae</taxon>
        <taxon>Ornithorhynchus</taxon>
    </lineage>
</organism>
<keyword evidence="10" id="KW-1279">T cell receptor</keyword>
<evidence type="ECO:0000313" key="15">
    <source>
        <dbReference type="Proteomes" id="UP000002279"/>
    </source>
</evidence>
<dbReference type="GO" id="GO:0042101">
    <property type="term" value="C:T cell receptor complex"/>
    <property type="evidence" value="ECO:0007669"/>
    <property type="project" value="UniProtKB-KW"/>
</dbReference>
<dbReference type="InterPro" id="IPR036179">
    <property type="entry name" value="Ig-like_dom_sf"/>
</dbReference>
<evidence type="ECO:0000256" key="3">
    <source>
        <dbReference type="ARBA" id="ARBA00022729"/>
    </source>
</evidence>
<comment type="subcellular location">
    <subcellularLocation>
        <location evidence="1">Cell membrane</location>
    </subcellularLocation>
</comment>
<protein>
    <recommendedName>
        <fullName evidence="13">Ig-like domain-containing protein</fullName>
    </recommendedName>
</protein>
<name>F6ZND2_ORNAN</name>
<reference evidence="14" key="2">
    <citation type="submission" date="2025-09" db="UniProtKB">
        <authorList>
            <consortium name="Ensembl"/>
        </authorList>
    </citation>
    <scope>IDENTIFICATION</scope>
    <source>
        <strain evidence="14">Glennie</strain>
    </source>
</reference>
<dbReference type="InterPro" id="IPR013783">
    <property type="entry name" value="Ig-like_fold"/>
</dbReference>
<evidence type="ECO:0000256" key="9">
    <source>
        <dbReference type="ARBA" id="ARBA00023319"/>
    </source>
</evidence>
<dbReference type="GO" id="GO:0002250">
    <property type="term" value="P:adaptive immune response"/>
    <property type="evidence" value="ECO:0007669"/>
    <property type="project" value="UniProtKB-KW"/>
</dbReference>
<dbReference type="FunCoup" id="F6ZND2">
    <property type="interactions" value="190"/>
</dbReference>
<dbReference type="SMART" id="SM00406">
    <property type="entry name" value="IGv"/>
    <property type="match status" value="1"/>
</dbReference>
<evidence type="ECO:0000259" key="13">
    <source>
        <dbReference type="PROSITE" id="PS50835"/>
    </source>
</evidence>
<dbReference type="HOGENOM" id="CLU_077975_8_1_1"/>
<dbReference type="Pfam" id="PF07686">
    <property type="entry name" value="V-set"/>
    <property type="match status" value="1"/>
</dbReference>
<evidence type="ECO:0000256" key="8">
    <source>
        <dbReference type="ARBA" id="ARBA00023170"/>
    </source>
</evidence>
<dbReference type="GO" id="GO:0019814">
    <property type="term" value="C:immunoglobulin complex"/>
    <property type="evidence" value="ECO:0000318"/>
    <property type="project" value="GO_Central"/>
</dbReference>
<feature type="chain" id="PRO_5028122972" description="Ig-like domain-containing protein" evidence="12">
    <location>
        <begin position="22"/>
        <end position="146"/>
    </location>
</feature>
<dbReference type="PROSITE" id="PS50835">
    <property type="entry name" value="IG_LIKE"/>
    <property type="match status" value="1"/>
</dbReference>
<dbReference type="PANTHER" id="PTHR19367">
    <property type="entry name" value="T-CELL RECEPTOR ALPHA CHAIN V REGION"/>
    <property type="match status" value="1"/>
</dbReference>
<dbReference type="Gene3D" id="2.60.40.10">
    <property type="entry name" value="Immunoglobulins"/>
    <property type="match status" value="1"/>
</dbReference>
<dbReference type="Bgee" id="ENSOANG00000010738">
    <property type="expression patterns" value="Expressed in liver"/>
</dbReference>
<dbReference type="SMART" id="SM00409">
    <property type="entry name" value="IG"/>
    <property type="match status" value="1"/>
</dbReference>
<feature type="domain" description="Ig-like" evidence="13">
    <location>
        <begin position="4"/>
        <end position="123"/>
    </location>
</feature>
<evidence type="ECO:0000256" key="7">
    <source>
        <dbReference type="ARBA" id="ARBA00023157"/>
    </source>
</evidence>
<feature type="signal peptide" evidence="12">
    <location>
        <begin position="1"/>
        <end position="21"/>
    </location>
</feature>
<evidence type="ECO:0000313" key="14">
    <source>
        <dbReference type="Ensembl" id="ENSOANP00000017027.2"/>
    </source>
</evidence>
<dbReference type="Proteomes" id="UP000002279">
    <property type="component" value="Unplaced"/>
</dbReference>
<keyword evidence="8" id="KW-0675">Receptor</keyword>
<keyword evidence="7" id="KW-1015">Disulfide bond</keyword>
<keyword evidence="3 12" id="KW-0732">Signal</keyword>
<dbReference type="InterPro" id="IPR013106">
    <property type="entry name" value="Ig_V-set"/>
</dbReference>
<keyword evidence="9" id="KW-0393">Immunoglobulin domain</keyword>
<evidence type="ECO:0000256" key="11">
    <source>
        <dbReference type="SAM" id="MobiDB-lite"/>
    </source>
</evidence>
<evidence type="ECO:0000256" key="6">
    <source>
        <dbReference type="ARBA" id="ARBA00023136"/>
    </source>
</evidence>
<dbReference type="eggNOG" id="ENOG502S884">
    <property type="taxonomic scope" value="Eukaryota"/>
</dbReference>
<dbReference type="Ensembl" id="ENSOANT00000017030.2">
    <property type="protein sequence ID" value="ENSOANP00000017027.2"/>
    <property type="gene ID" value="ENSOANG00000010738.2"/>
</dbReference>
<dbReference type="PANTHER" id="PTHR19367:SF45">
    <property type="entry name" value="IG-LIKE DOMAIN-CONTAINING PROTEIN"/>
    <property type="match status" value="1"/>
</dbReference>
<sequence length="146" mass="16300">MIFPSLLWAVTASICFGSSVAQSISQSQTAASRKEGESVTLPCTYSTSFSIYYLYWYKQLPTGEMTYLIHQYSENINSARKDRFFVNFQKLKKSISLTIKRLQLGDSAMYFCALRESTMRGLAGGAVQKPQSPEPLQQPGKPGGYP</sequence>
<accession>F6ZND2</accession>
<dbReference type="SUPFAM" id="SSF48726">
    <property type="entry name" value="Immunoglobulin"/>
    <property type="match status" value="1"/>
</dbReference>
<dbReference type="GO" id="GO:0006955">
    <property type="term" value="P:immune response"/>
    <property type="evidence" value="ECO:0000318"/>
    <property type="project" value="GO_Central"/>
</dbReference>
<dbReference type="OMA" id="SEMTNAR"/>
<reference evidence="14" key="1">
    <citation type="submission" date="2025-08" db="UniProtKB">
        <authorList>
            <consortium name="Ensembl"/>
        </authorList>
    </citation>
    <scope>IDENTIFICATION</scope>
    <source>
        <strain evidence="14">Glennie</strain>
    </source>
</reference>
<proteinExistence type="predicted"/>
<dbReference type="FunFam" id="2.60.40.10:FF:000878">
    <property type="entry name" value="T cell receptor alpha variable 38-1"/>
    <property type="match status" value="1"/>
</dbReference>
<keyword evidence="15" id="KW-1185">Reference proteome</keyword>
<evidence type="ECO:0000256" key="12">
    <source>
        <dbReference type="SAM" id="SignalP"/>
    </source>
</evidence>
<keyword evidence="6" id="KW-0472">Membrane</keyword>
<evidence type="ECO:0000256" key="2">
    <source>
        <dbReference type="ARBA" id="ARBA00022475"/>
    </source>
</evidence>
<dbReference type="STRING" id="9258.ENSOANP00000017027"/>
<keyword evidence="2" id="KW-1003">Cell membrane</keyword>
<dbReference type="AlphaFoldDB" id="F6ZND2"/>
<keyword evidence="4" id="KW-0391">Immunity</keyword>
<evidence type="ECO:0000256" key="4">
    <source>
        <dbReference type="ARBA" id="ARBA00022859"/>
    </source>
</evidence>
<evidence type="ECO:0000256" key="1">
    <source>
        <dbReference type="ARBA" id="ARBA00004236"/>
    </source>
</evidence>
<dbReference type="InterPro" id="IPR051287">
    <property type="entry name" value="TCR_variable_region"/>
</dbReference>
<evidence type="ECO:0000256" key="5">
    <source>
        <dbReference type="ARBA" id="ARBA00023130"/>
    </source>
</evidence>
<dbReference type="InParanoid" id="F6ZND2"/>